<gene>
    <name evidence="19" type="ORF">VE01_08731</name>
</gene>
<keyword evidence="8" id="KW-0479">Metal-binding</keyword>
<feature type="disulfide bond" evidence="15">
    <location>
        <begin position="51"/>
        <end position="84"/>
    </location>
</feature>
<dbReference type="Proteomes" id="UP000091956">
    <property type="component" value="Unassembled WGS sequence"/>
</dbReference>
<keyword evidence="5" id="KW-0964">Secreted</keyword>
<feature type="disulfide bond" evidence="15">
    <location>
        <begin position="42"/>
        <end position="49"/>
    </location>
</feature>
<evidence type="ECO:0000256" key="13">
    <source>
        <dbReference type="ARBA" id="ARBA00023180"/>
    </source>
</evidence>
<evidence type="ECO:0000313" key="20">
    <source>
        <dbReference type="Proteomes" id="UP000091956"/>
    </source>
</evidence>
<dbReference type="GO" id="GO:0046872">
    <property type="term" value="F:metal ion binding"/>
    <property type="evidence" value="ECO:0007669"/>
    <property type="project" value="UniProtKB-KW"/>
</dbReference>
<dbReference type="EMBL" id="KV460254">
    <property type="protein sequence ID" value="OBT93391.1"/>
    <property type="molecule type" value="Genomic_DNA"/>
</dbReference>
<evidence type="ECO:0000256" key="10">
    <source>
        <dbReference type="ARBA" id="ARBA00023004"/>
    </source>
</evidence>
<comment type="subcellular location">
    <subcellularLocation>
        <location evidence="1">Cell membrane</location>
        <topology evidence="1">Lipid-anchor</topology>
        <topology evidence="1">GPI-anchor</topology>
    </subcellularLocation>
    <subcellularLocation>
        <location evidence="2">Secreted</location>
    </subcellularLocation>
</comment>
<keyword evidence="13" id="KW-0325">Glycoprotein</keyword>
<comment type="caution">
    <text evidence="15">Lacks conserved residue(s) required for the propagation of feature annotation.</text>
</comment>
<dbReference type="AlphaFoldDB" id="A0A1B8GC31"/>
<keyword evidence="14" id="KW-0449">Lipoprotein</keyword>
<dbReference type="GeneID" id="28842117"/>
<keyword evidence="10" id="KW-0408">Iron</keyword>
<evidence type="ECO:0000313" key="19">
    <source>
        <dbReference type="EMBL" id="OBT93391.1"/>
    </source>
</evidence>
<dbReference type="InterPro" id="IPR008427">
    <property type="entry name" value="Extracellular_membr_CFEM_dom"/>
</dbReference>
<dbReference type="OrthoDB" id="3065412at2759"/>
<sequence>MRASAVIALAALISVTAAAGGVPDCAKPCVTQFTSGSSIAGCNNLNTNCICSNKDFLSNIACCLIDKCDEAGRNAAIAYAKSICATADPPVEVPSEVVCNSSSSSSKGTAATTGASTTGGSTTGGTTQAPTTGTTSTPTSAAQTSSSSGAAMVNMGSSGMGLAGGFAAALVLL</sequence>
<dbReference type="GO" id="GO:0098552">
    <property type="term" value="C:side of membrane"/>
    <property type="evidence" value="ECO:0007669"/>
    <property type="project" value="UniProtKB-KW"/>
</dbReference>
<keyword evidence="7" id="KW-0336">GPI-anchor</keyword>
<evidence type="ECO:0000256" key="6">
    <source>
        <dbReference type="ARBA" id="ARBA00022617"/>
    </source>
</evidence>
<evidence type="ECO:0000259" key="18">
    <source>
        <dbReference type="PROSITE" id="PS52012"/>
    </source>
</evidence>
<name>A0A1B8GC31_9PEZI</name>
<evidence type="ECO:0000256" key="14">
    <source>
        <dbReference type="ARBA" id="ARBA00023288"/>
    </source>
</evidence>
<feature type="signal peptide" evidence="17">
    <location>
        <begin position="1"/>
        <end position="18"/>
    </location>
</feature>
<protein>
    <recommendedName>
        <fullName evidence="18">CFEM domain-containing protein</fullName>
    </recommendedName>
</protein>
<evidence type="ECO:0000256" key="5">
    <source>
        <dbReference type="ARBA" id="ARBA00022525"/>
    </source>
</evidence>
<reference evidence="20" key="2">
    <citation type="journal article" date="2018" name="Nat. Commun.">
        <title>Extreme sensitivity to ultraviolet light in the fungal pathogen causing white-nose syndrome of bats.</title>
        <authorList>
            <person name="Palmer J.M."/>
            <person name="Drees K.P."/>
            <person name="Foster J.T."/>
            <person name="Lindner D.L."/>
        </authorList>
    </citation>
    <scope>NUCLEOTIDE SEQUENCE [LARGE SCALE GENOMIC DNA]</scope>
    <source>
        <strain evidence="20">UAMH 10579</strain>
    </source>
</reference>
<evidence type="ECO:0000256" key="8">
    <source>
        <dbReference type="ARBA" id="ARBA00022723"/>
    </source>
</evidence>
<feature type="region of interest" description="Disordered" evidence="16">
    <location>
        <begin position="101"/>
        <end position="145"/>
    </location>
</feature>
<dbReference type="RefSeq" id="XP_018127124.1">
    <property type="nucleotide sequence ID" value="XM_018278150.2"/>
</dbReference>
<keyword evidence="6" id="KW-0349">Heme</keyword>
<evidence type="ECO:0000256" key="16">
    <source>
        <dbReference type="SAM" id="MobiDB-lite"/>
    </source>
</evidence>
<evidence type="ECO:0000256" key="15">
    <source>
        <dbReference type="PROSITE-ProRule" id="PRU01356"/>
    </source>
</evidence>
<evidence type="ECO:0000256" key="4">
    <source>
        <dbReference type="ARBA" id="ARBA00022475"/>
    </source>
</evidence>
<dbReference type="STRING" id="342668.A0A1B8GC31"/>
<proteinExistence type="inferred from homology"/>
<accession>A0A1B8GC31</accession>
<keyword evidence="9 17" id="KW-0732">Signal</keyword>
<evidence type="ECO:0000256" key="1">
    <source>
        <dbReference type="ARBA" id="ARBA00004609"/>
    </source>
</evidence>
<dbReference type="GO" id="GO:0005886">
    <property type="term" value="C:plasma membrane"/>
    <property type="evidence" value="ECO:0007669"/>
    <property type="project" value="UniProtKB-SubCell"/>
</dbReference>
<evidence type="ECO:0000256" key="11">
    <source>
        <dbReference type="ARBA" id="ARBA00023136"/>
    </source>
</evidence>
<evidence type="ECO:0000256" key="7">
    <source>
        <dbReference type="ARBA" id="ARBA00022622"/>
    </source>
</evidence>
<keyword evidence="11" id="KW-0472">Membrane</keyword>
<evidence type="ECO:0000256" key="3">
    <source>
        <dbReference type="ARBA" id="ARBA00010031"/>
    </source>
</evidence>
<dbReference type="Pfam" id="PF05730">
    <property type="entry name" value="CFEM"/>
    <property type="match status" value="1"/>
</dbReference>
<keyword evidence="4" id="KW-1003">Cell membrane</keyword>
<keyword evidence="20" id="KW-1185">Reference proteome</keyword>
<dbReference type="PANTHER" id="PTHR37928:SF2">
    <property type="entry name" value="GPI ANCHORED CFEM DOMAIN PROTEIN (AFU_ORTHOLOGUE AFUA_6G10580)"/>
    <property type="match status" value="1"/>
</dbReference>
<dbReference type="InterPro" id="IPR051735">
    <property type="entry name" value="CFEM_domain"/>
</dbReference>
<keyword evidence="12 15" id="KW-1015">Disulfide bond</keyword>
<comment type="similarity">
    <text evidence="3">Belongs to the RBT5 family.</text>
</comment>
<dbReference type="GO" id="GO:0005576">
    <property type="term" value="C:extracellular region"/>
    <property type="evidence" value="ECO:0007669"/>
    <property type="project" value="UniProtKB-SubCell"/>
</dbReference>
<dbReference type="PANTHER" id="PTHR37928">
    <property type="entry name" value="CFEM DOMAIN PROTEIN (AFU_ORTHOLOGUE AFUA_6G14090)"/>
    <property type="match status" value="1"/>
</dbReference>
<evidence type="ECO:0000256" key="12">
    <source>
        <dbReference type="ARBA" id="ARBA00023157"/>
    </source>
</evidence>
<organism evidence="19 20">
    <name type="scientific">Pseudogymnoascus verrucosus</name>
    <dbReference type="NCBI Taxonomy" id="342668"/>
    <lineage>
        <taxon>Eukaryota</taxon>
        <taxon>Fungi</taxon>
        <taxon>Dikarya</taxon>
        <taxon>Ascomycota</taxon>
        <taxon>Pezizomycotina</taxon>
        <taxon>Leotiomycetes</taxon>
        <taxon>Thelebolales</taxon>
        <taxon>Thelebolaceae</taxon>
        <taxon>Pseudogymnoascus</taxon>
    </lineage>
</organism>
<feature type="chain" id="PRO_5008608528" description="CFEM domain-containing protein" evidence="17">
    <location>
        <begin position="19"/>
        <end position="173"/>
    </location>
</feature>
<dbReference type="SMART" id="SM00747">
    <property type="entry name" value="CFEM"/>
    <property type="match status" value="1"/>
</dbReference>
<evidence type="ECO:0000256" key="17">
    <source>
        <dbReference type="SAM" id="SignalP"/>
    </source>
</evidence>
<dbReference type="PROSITE" id="PS52012">
    <property type="entry name" value="CFEM"/>
    <property type="match status" value="1"/>
</dbReference>
<evidence type="ECO:0000256" key="9">
    <source>
        <dbReference type="ARBA" id="ARBA00022729"/>
    </source>
</evidence>
<reference evidence="19 20" key="1">
    <citation type="submission" date="2016-03" db="EMBL/GenBank/DDBJ databases">
        <title>Comparative genomics of Pseudogymnoascus destructans, the fungus causing white-nose syndrome of bats.</title>
        <authorList>
            <person name="Palmer J.M."/>
            <person name="Drees K.P."/>
            <person name="Foster J.T."/>
            <person name="Lindner D.L."/>
        </authorList>
    </citation>
    <scope>NUCLEOTIDE SEQUENCE [LARGE SCALE GENOMIC DNA]</scope>
    <source>
        <strain evidence="19 20">UAMH 10579</strain>
    </source>
</reference>
<evidence type="ECO:0000256" key="2">
    <source>
        <dbReference type="ARBA" id="ARBA00004613"/>
    </source>
</evidence>
<feature type="domain" description="CFEM" evidence="18">
    <location>
        <begin position="1"/>
        <end position="113"/>
    </location>
</feature>